<dbReference type="PANTHER" id="PTHR36558">
    <property type="entry name" value="GLR1098 PROTEIN"/>
    <property type="match status" value="1"/>
</dbReference>
<dbReference type="OrthoDB" id="428347at2"/>
<reference evidence="2 3" key="1">
    <citation type="submission" date="2012-05" db="EMBL/GenBank/DDBJ databases">
        <title>Noncontiguous Finished plasmid 1 of genome of Chamaesiphon sp. PCC 6605.</title>
        <authorList>
            <consortium name="US DOE Joint Genome Institute"/>
            <person name="Gugger M."/>
            <person name="Coursin T."/>
            <person name="Rippka R."/>
            <person name="Tandeau De Marsac N."/>
            <person name="Huntemann M."/>
            <person name="Wei C.-L."/>
            <person name="Han J."/>
            <person name="Detter J.C."/>
            <person name="Han C."/>
            <person name="Tapia R."/>
            <person name="Chen A."/>
            <person name="Kyrpides N."/>
            <person name="Mavromatis K."/>
            <person name="Markowitz V."/>
            <person name="Szeto E."/>
            <person name="Ivanova N."/>
            <person name="Pagani I."/>
            <person name="Pati A."/>
            <person name="Goodwin L."/>
            <person name="Nordberg H.P."/>
            <person name="Cantor M.N."/>
            <person name="Hua S.X."/>
            <person name="Woyke T."/>
            <person name="Kerfeld C.A."/>
        </authorList>
    </citation>
    <scope>NUCLEOTIDE SEQUENCE [LARGE SCALE GENOMIC DNA]</scope>
    <source>
        <strain evidence="3">ATCC 27169 / PCC 6605</strain>
        <plasmid evidence="3">Plasmid pCHA6605.01</plasmid>
    </source>
</reference>
<keyword evidence="2" id="KW-0614">Plasmid</keyword>
<dbReference type="Gene3D" id="3.90.1570.10">
    <property type="entry name" value="tt1808, chain A"/>
    <property type="match status" value="1"/>
</dbReference>
<dbReference type="InterPro" id="IPR011335">
    <property type="entry name" value="Restrct_endonuc-II-like"/>
</dbReference>
<evidence type="ECO:0000313" key="2">
    <source>
        <dbReference type="EMBL" id="AFY97067.1"/>
    </source>
</evidence>
<geneLocation type="plasmid" evidence="2 3">
    <name>pCHA6605.01</name>
</geneLocation>
<dbReference type="PANTHER" id="PTHR36558:SF1">
    <property type="entry name" value="RESTRICTION ENDONUCLEASE DOMAIN-CONTAINING PROTEIN-RELATED"/>
    <property type="match status" value="1"/>
</dbReference>
<dbReference type="EMBL" id="CP003601">
    <property type="protein sequence ID" value="AFY97067.1"/>
    <property type="molecule type" value="Genomic_DNA"/>
</dbReference>
<dbReference type="eggNOG" id="COG4636">
    <property type="taxonomic scope" value="Bacteria"/>
</dbReference>
<dbReference type="HOGENOM" id="CLU_076312_6_2_3"/>
<dbReference type="RefSeq" id="WP_015328952.1">
    <property type="nucleotide sequence ID" value="NC_020053.1"/>
</dbReference>
<name>K9UPQ0_CHAP6</name>
<dbReference type="Pfam" id="PF05685">
    <property type="entry name" value="Uma2"/>
    <property type="match status" value="1"/>
</dbReference>
<dbReference type="AlphaFoldDB" id="K9UPQ0"/>
<dbReference type="SUPFAM" id="SSF52980">
    <property type="entry name" value="Restriction endonuclease-like"/>
    <property type="match status" value="1"/>
</dbReference>
<evidence type="ECO:0000259" key="1">
    <source>
        <dbReference type="Pfam" id="PF05685"/>
    </source>
</evidence>
<dbReference type="InterPro" id="IPR012296">
    <property type="entry name" value="Nuclease_put_TT1808"/>
</dbReference>
<keyword evidence="3" id="KW-1185">Reference proteome</keyword>
<gene>
    <name evidence="2" type="ORF">Cha6605_6240</name>
</gene>
<sequence>MVAAREHLPKFTPEEYFAWEEQQEVKHEYFEGEVYAMSGGTQNHSRVGGRLFSLIDLHLDNSECVVLTSDARVKIQASEKYVYPDASVTCDERDRETPQFITHPCLIIEVLSPSTEAYDRGDKFELYRRSTSLREYVLVSADKIAIDLHRKDDLDRWQSIYFRAGDTVELESIDLTFPIERVYRGIEF</sequence>
<accession>K9UPQ0</accession>
<dbReference type="KEGG" id="cmp:Cha6605_6240"/>
<organism evidence="2 3">
    <name type="scientific">Chamaesiphon minutus (strain ATCC 27169 / PCC 6605)</name>
    <dbReference type="NCBI Taxonomy" id="1173020"/>
    <lineage>
        <taxon>Bacteria</taxon>
        <taxon>Bacillati</taxon>
        <taxon>Cyanobacteriota</taxon>
        <taxon>Cyanophyceae</taxon>
        <taxon>Gomontiellales</taxon>
        <taxon>Chamaesiphonaceae</taxon>
        <taxon>Chamaesiphon</taxon>
    </lineage>
</organism>
<feature type="domain" description="Putative restriction endonuclease" evidence="1">
    <location>
        <begin position="13"/>
        <end position="173"/>
    </location>
</feature>
<dbReference type="InterPro" id="IPR008538">
    <property type="entry name" value="Uma2"/>
</dbReference>
<proteinExistence type="predicted"/>
<protein>
    <recommendedName>
        <fullName evidence="1">Putative restriction endonuclease domain-containing protein</fullName>
    </recommendedName>
</protein>
<evidence type="ECO:0000313" key="3">
    <source>
        <dbReference type="Proteomes" id="UP000010366"/>
    </source>
</evidence>
<dbReference type="Proteomes" id="UP000010366">
    <property type="component" value="Plasmid pCHA6605.01"/>
</dbReference>
<dbReference type="PATRIC" id="fig|1173020.3.peg.7154"/>
<dbReference type="CDD" id="cd06260">
    <property type="entry name" value="DUF820-like"/>
    <property type="match status" value="1"/>
</dbReference>